<dbReference type="EMBL" id="PIPM01000002">
    <property type="protein sequence ID" value="RUO35744.1"/>
    <property type="molecule type" value="Genomic_DNA"/>
</dbReference>
<gene>
    <name evidence="2" type="ORF">CWE11_03010</name>
</gene>
<evidence type="ECO:0000259" key="1">
    <source>
        <dbReference type="Pfam" id="PF07566"/>
    </source>
</evidence>
<feature type="domain" description="DUF1543" evidence="1">
    <location>
        <begin position="35"/>
        <end position="86"/>
    </location>
</feature>
<accession>A0A432WPM9</accession>
<dbReference type="Pfam" id="PF07566">
    <property type="entry name" value="DUF1543"/>
    <property type="match status" value="2"/>
</dbReference>
<name>A0A432WPM9_9GAMM</name>
<proteinExistence type="predicted"/>
<comment type="caution">
    <text evidence="2">The sequence shown here is derived from an EMBL/GenBank/DDBJ whole genome shotgun (WGS) entry which is preliminary data.</text>
</comment>
<dbReference type="AlphaFoldDB" id="A0A432WPM9"/>
<dbReference type="InterPro" id="IPR011440">
    <property type="entry name" value="DUF1543"/>
</dbReference>
<dbReference type="Proteomes" id="UP000288405">
    <property type="component" value="Unassembled WGS sequence"/>
</dbReference>
<feature type="domain" description="DUF1543" evidence="1">
    <location>
        <begin position="110"/>
        <end position="161"/>
    </location>
</feature>
<protein>
    <submittedName>
        <fullName evidence="2">DUF1543 domain-containing protein</fullName>
    </submittedName>
</protein>
<reference evidence="2 3" key="1">
    <citation type="journal article" date="2011" name="Front. Microbiol.">
        <title>Genomic signatures of strain selection and enhancement in Bacillus atrophaeus var. globigii, a historical biowarfare simulant.</title>
        <authorList>
            <person name="Gibbons H.S."/>
            <person name="Broomall S.M."/>
            <person name="McNew L.A."/>
            <person name="Daligault H."/>
            <person name="Chapman C."/>
            <person name="Bruce D."/>
            <person name="Karavis M."/>
            <person name="Krepps M."/>
            <person name="McGregor P.A."/>
            <person name="Hong C."/>
            <person name="Park K.H."/>
            <person name="Akmal A."/>
            <person name="Feldman A."/>
            <person name="Lin J.S."/>
            <person name="Chang W.E."/>
            <person name="Higgs B.W."/>
            <person name="Demirev P."/>
            <person name="Lindquist J."/>
            <person name="Liem A."/>
            <person name="Fochler E."/>
            <person name="Read T.D."/>
            <person name="Tapia R."/>
            <person name="Johnson S."/>
            <person name="Bishop-Lilly K.A."/>
            <person name="Detter C."/>
            <person name="Han C."/>
            <person name="Sozhamannan S."/>
            <person name="Rosenzweig C.N."/>
            <person name="Skowronski E.W."/>
        </authorList>
    </citation>
    <scope>NUCLEOTIDE SEQUENCE [LARGE SCALE GENOMIC DNA]</scope>
    <source>
        <strain evidence="2 3">GYP-17</strain>
    </source>
</reference>
<dbReference type="OrthoDB" id="850243at2"/>
<dbReference type="Gene3D" id="3.10.20.10">
    <property type="match status" value="2"/>
</dbReference>
<sequence>MKNRKSAERASSANEENKMHEKLFLVYVGGDAPGSNIELHDVRFVVGKTIEDTYPALKQQWFGDRGSVHMDSYVHVHHVDGYRIDLVKTPSDSSKKLYFVNFGGYFPGKLAEYHDFTLVVAGSVEEAKSLAKPKVMAVGLAGAEQFHKDDLLAVDDCLAVDLLDGFHVHCEHDGGQQTLAPDWMGYQPLP</sequence>
<keyword evidence="3" id="KW-1185">Reference proteome</keyword>
<evidence type="ECO:0000313" key="2">
    <source>
        <dbReference type="EMBL" id="RUO35744.1"/>
    </source>
</evidence>
<evidence type="ECO:0000313" key="3">
    <source>
        <dbReference type="Proteomes" id="UP000288405"/>
    </source>
</evidence>
<organism evidence="2 3">
    <name type="scientific">Aliidiomarina sanyensis</name>
    <dbReference type="NCBI Taxonomy" id="1249555"/>
    <lineage>
        <taxon>Bacteria</taxon>
        <taxon>Pseudomonadati</taxon>
        <taxon>Pseudomonadota</taxon>
        <taxon>Gammaproteobacteria</taxon>
        <taxon>Alteromonadales</taxon>
        <taxon>Idiomarinaceae</taxon>
        <taxon>Aliidiomarina</taxon>
    </lineage>
</organism>